<dbReference type="Gene3D" id="1.20.120.1220">
    <property type="match status" value="1"/>
</dbReference>
<evidence type="ECO:0000256" key="4">
    <source>
        <dbReference type="ARBA" id="ARBA00022692"/>
    </source>
</evidence>
<evidence type="ECO:0000256" key="5">
    <source>
        <dbReference type="ARBA" id="ARBA00022989"/>
    </source>
</evidence>
<evidence type="ECO:0000313" key="10">
    <source>
        <dbReference type="EMBL" id="OGG50409.1"/>
    </source>
</evidence>
<dbReference type="GO" id="GO:0004190">
    <property type="term" value="F:aspartic-type endopeptidase activity"/>
    <property type="evidence" value="ECO:0007669"/>
    <property type="project" value="InterPro"/>
</dbReference>
<reference evidence="10 11" key="1">
    <citation type="journal article" date="2016" name="Nat. Commun.">
        <title>Thousands of microbial genomes shed light on interconnected biogeochemical processes in an aquifer system.</title>
        <authorList>
            <person name="Anantharaman K."/>
            <person name="Brown C.T."/>
            <person name="Hug L.A."/>
            <person name="Sharon I."/>
            <person name="Castelle C.J."/>
            <person name="Probst A.J."/>
            <person name="Thomas B.C."/>
            <person name="Singh A."/>
            <person name="Wilkins M.J."/>
            <person name="Karaoz U."/>
            <person name="Brodie E.L."/>
            <person name="Williams K.H."/>
            <person name="Hubbard S.S."/>
            <person name="Banfield J.F."/>
        </authorList>
    </citation>
    <scope>NUCLEOTIDE SEQUENCE [LARGE SCALE GENOMIC DNA]</scope>
</reference>
<keyword evidence="5 7" id="KW-1133">Transmembrane helix</keyword>
<keyword evidence="4 7" id="KW-0812">Transmembrane</keyword>
<gene>
    <name evidence="10" type="ORF">A2704_05735</name>
</gene>
<dbReference type="InterPro" id="IPR050882">
    <property type="entry name" value="Prepilin_peptidase/N-MTase"/>
</dbReference>
<organism evidence="10 11">
    <name type="scientific">Candidatus Kaiserbacteria bacterium RIFCSPHIGHO2_01_FULL_54_36b</name>
    <dbReference type="NCBI Taxonomy" id="1798483"/>
    <lineage>
        <taxon>Bacteria</taxon>
        <taxon>Candidatus Kaiseribacteriota</taxon>
    </lineage>
</organism>
<feature type="transmembrane region" description="Helical" evidence="7">
    <location>
        <begin position="178"/>
        <end position="210"/>
    </location>
</feature>
<dbReference type="InterPro" id="IPR010627">
    <property type="entry name" value="Prepilin_pept_A24_N"/>
</dbReference>
<dbReference type="InterPro" id="IPR000045">
    <property type="entry name" value="Prepilin_IV_endopep_pep"/>
</dbReference>
<evidence type="ECO:0000256" key="7">
    <source>
        <dbReference type="SAM" id="Phobius"/>
    </source>
</evidence>
<dbReference type="GO" id="GO:0006465">
    <property type="term" value="P:signal peptide processing"/>
    <property type="evidence" value="ECO:0007669"/>
    <property type="project" value="TreeGrafter"/>
</dbReference>
<evidence type="ECO:0000256" key="3">
    <source>
        <dbReference type="ARBA" id="ARBA00022475"/>
    </source>
</evidence>
<dbReference type="AlphaFoldDB" id="A0A1F6CMF0"/>
<evidence type="ECO:0000259" key="8">
    <source>
        <dbReference type="Pfam" id="PF01478"/>
    </source>
</evidence>
<keyword evidence="6 7" id="KW-0472">Membrane</keyword>
<evidence type="ECO:0000256" key="2">
    <source>
        <dbReference type="ARBA" id="ARBA00005801"/>
    </source>
</evidence>
<comment type="similarity">
    <text evidence="2">Belongs to the peptidase A24 family.</text>
</comment>
<dbReference type="GO" id="GO:0005886">
    <property type="term" value="C:plasma membrane"/>
    <property type="evidence" value="ECO:0007669"/>
    <property type="project" value="UniProtKB-SubCell"/>
</dbReference>
<feature type="transmembrane region" description="Helical" evidence="7">
    <location>
        <begin position="122"/>
        <end position="140"/>
    </location>
</feature>
<name>A0A1F6CMF0_9BACT</name>
<dbReference type="PANTHER" id="PTHR30487:SF0">
    <property type="entry name" value="PREPILIN LEADER PEPTIDASE_N-METHYLTRANSFERASE-RELATED"/>
    <property type="match status" value="1"/>
</dbReference>
<accession>A0A1F6CMF0</accession>
<dbReference type="EMBL" id="MFKW01000052">
    <property type="protein sequence ID" value="OGG50409.1"/>
    <property type="molecule type" value="Genomic_DNA"/>
</dbReference>
<comment type="caution">
    <text evidence="10">The sequence shown here is derived from an EMBL/GenBank/DDBJ whole genome shotgun (WGS) entry which is preliminary data.</text>
</comment>
<comment type="subcellular location">
    <subcellularLocation>
        <location evidence="1">Cell membrane</location>
        <topology evidence="1">Multi-pass membrane protein</topology>
    </subcellularLocation>
</comment>
<feature type="transmembrane region" description="Helical" evidence="7">
    <location>
        <begin position="92"/>
        <end position="110"/>
    </location>
</feature>
<keyword evidence="3" id="KW-1003">Cell membrane</keyword>
<protein>
    <recommendedName>
        <fullName evidence="12">Peptidase A24A N-terminal domain-containing protein</fullName>
    </recommendedName>
</protein>
<sequence length="276" mass="29616">MSAIVFGLFGLIVGSFLNVVVLRHGVRSIGGRSGCMSCGAQLRWYDMLPVVSWLALGGRCRACRARISPQYPFVEATTAILFGFIGASSLSILPQVISCLILALLVAISVYDLRHTIIPDEWAYAFAGLAFVSQFLLPLSGEFNPWWFVFAGPVVAAPLFALWLFSGGRWMGLGDAKLALGIGWLLGPVLGIFAVFGAFVVGAIVSVGILLPLPRIVRALYTLGITSADIGAGGFTMKSEIPFGPFLIFSCIIIWFATLYGIDPLEVFGLLPLTTF</sequence>
<proteinExistence type="inferred from homology"/>
<dbReference type="Pfam" id="PF06750">
    <property type="entry name" value="A24_N_bact"/>
    <property type="match status" value="1"/>
</dbReference>
<feature type="domain" description="Prepilin peptidase A24 N-terminal" evidence="9">
    <location>
        <begin position="8"/>
        <end position="85"/>
    </location>
</feature>
<evidence type="ECO:0008006" key="12">
    <source>
        <dbReference type="Google" id="ProtNLM"/>
    </source>
</evidence>
<evidence type="ECO:0000313" key="11">
    <source>
        <dbReference type="Proteomes" id="UP000176445"/>
    </source>
</evidence>
<feature type="transmembrane region" description="Helical" evidence="7">
    <location>
        <begin position="6"/>
        <end position="26"/>
    </location>
</feature>
<dbReference type="Pfam" id="PF01478">
    <property type="entry name" value="Peptidase_A24"/>
    <property type="match status" value="1"/>
</dbReference>
<evidence type="ECO:0000256" key="1">
    <source>
        <dbReference type="ARBA" id="ARBA00004651"/>
    </source>
</evidence>
<feature type="transmembrane region" description="Helical" evidence="7">
    <location>
        <begin position="146"/>
        <end position="166"/>
    </location>
</feature>
<feature type="domain" description="Prepilin type IV endopeptidase peptidase" evidence="8">
    <location>
        <begin position="99"/>
        <end position="206"/>
    </location>
</feature>
<dbReference type="Proteomes" id="UP000176445">
    <property type="component" value="Unassembled WGS sequence"/>
</dbReference>
<evidence type="ECO:0000256" key="6">
    <source>
        <dbReference type="ARBA" id="ARBA00023136"/>
    </source>
</evidence>
<feature type="transmembrane region" description="Helical" evidence="7">
    <location>
        <begin position="243"/>
        <end position="262"/>
    </location>
</feature>
<evidence type="ECO:0000259" key="9">
    <source>
        <dbReference type="Pfam" id="PF06750"/>
    </source>
</evidence>
<dbReference type="PANTHER" id="PTHR30487">
    <property type="entry name" value="TYPE 4 PREPILIN-LIKE PROTEINS LEADER PEPTIDE-PROCESSING ENZYME"/>
    <property type="match status" value="1"/>
</dbReference>